<dbReference type="SUPFAM" id="SSF103247">
    <property type="entry name" value="TT1751-like"/>
    <property type="match status" value="1"/>
</dbReference>
<comment type="caution">
    <text evidence="1">The sequence shown here is derived from an EMBL/GenBank/DDBJ whole genome shotgun (WGS) entry which is preliminary data.</text>
</comment>
<evidence type="ECO:0000313" key="2">
    <source>
        <dbReference type="Proteomes" id="UP000095229"/>
    </source>
</evidence>
<name>A0A1E5JL33_9GAMM</name>
<dbReference type="InterPro" id="IPR035923">
    <property type="entry name" value="TT1751-like_sf"/>
</dbReference>
<dbReference type="Proteomes" id="UP000095229">
    <property type="component" value="Unassembled WGS sequence"/>
</dbReference>
<keyword evidence="2" id="KW-1185">Reference proteome</keyword>
<gene>
    <name evidence="1" type="ORF">lpari_03812</name>
</gene>
<organism evidence="1 2">
    <name type="scientific">Legionella parisiensis</name>
    <dbReference type="NCBI Taxonomy" id="45071"/>
    <lineage>
        <taxon>Bacteria</taxon>
        <taxon>Pseudomonadati</taxon>
        <taxon>Pseudomonadota</taxon>
        <taxon>Gammaproteobacteria</taxon>
        <taxon>Legionellales</taxon>
        <taxon>Legionellaceae</taxon>
        <taxon>Legionella</taxon>
    </lineage>
</organism>
<dbReference type="AlphaFoldDB" id="A0A1E5JL33"/>
<sequence length="47" mass="5296">MINIKYGFGKEVLYSFDDAIKKVTEELQKEGFGVLTNIDVSATLKKN</sequence>
<proteinExistence type="predicted"/>
<evidence type="ECO:0000313" key="1">
    <source>
        <dbReference type="EMBL" id="OEH45190.1"/>
    </source>
</evidence>
<dbReference type="EMBL" id="LSOG01000106">
    <property type="protein sequence ID" value="OEH45190.1"/>
    <property type="molecule type" value="Genomic_DNA"/>
</dbReference>
<dbReference type="PATRIC" id="fig|45071.7.peg.4100"/>
<reference evidence="1 2" key="1">
    <citation type="submission" date="2016-02" db="EMBL/GenBank/DDBJ databases">
        <title>Secondary metabolites in Legionella.</title>
        <authorList>
            <person name="Tobias N.J."/>
            <person name="Bode H.B."/>
        </authorList>
    </citation>
    <scope>NUCLEOTIDE SEQUENCE [LARGE SCALE GENOMIC DNA]</scope>
    <source>
        <strain evidence="1 2">DSM 19216</strain>
    </source>
</reference>
<accession>A0A1E5JL33</accession>
<protein>
    <submittedName>
        <fullName evidence="1">Uncharacterized protein</fullName>
    </submittedName>
</protein>
<dbReference type="Gene3D" id="3.30.310.70">
    <property type="entry name" value="TT1751-like domain"/>
    <property type="match status" value="1"/>
</dbReference>